<dbReference type="Pfam" id="PF00248">
    <property type="entry name" value="Aldo_ket_red"/>
    <property type="match status" value="1"/>
</dbReference>
<evidence type="ECO:0000313" key="5">
    <source>
        <dbReference type="EMBL" id="CEM62822.1"/>
    </source>
</evidence>
<feature type="domain" description="NADP-dependent oxidoreductase" evidence="4">
    <location>
        <begin position="16"/>
        <end position="270"/>
    </location>
</feature>
<dbReference type="GO" id="GO:0016491">
    <property type="term" value="F:oxidoreductase activity"/>
    <property type="evidence" value="ECO:0007669"/>
    <property type="project" value="InterPro"/>
</dbReference>
<reference evidence="9" key="1">
    <citation type="submission" date="2015-01" db="EMBL/GenBank/DDBJ databases">
        <authorList>
            <person name="Manzoor Shahid"/>
            <person name="Zubair Saima"/>
        </authorList>
    </citation>
    <scope>NUCLEOTIDE SEQUENCE [LARGE SCALE GENOMIC DNA]</scope>
    <source>
        <strain evidence="9">V1</strain>
    </source>
</reference>
<sequence>MKHKITLANGTRIPALGQGTWHIGDNEKTRTHEIESIQAGIASGMTLIDTAEMYGNGRAEQLVGEAINAINRKDLYIVSKVLPQNAGGQKLERSLDGSLNRLKTDYLDLYLYHWRGSYPLQETVDRMEEMVQKGKIRAWGVSNFDIDDMEELLSCRNGNHCMVNQVLYHLGSRGIEFSLLPWMIKHQVALMAYCPLAQGGDLRKGLFTNPVIVKLAQKYKADVSQILLAWSIRNGKTVAIPKSARKERTLLNAAADSIHLTDEDLQLIDSEYPAPTKKMHLDVQ</sequence>
<feature type="active site" description="Proton donor" evidence="1">
    <location>
        <position position="54"/>
    </location>
</feature>
<dbReference type="PANTHER" id="PTHR43638">
    <property type="entry name" value="OXIDOREDUCTASE, ALDO/KETO REDUCTASE FAMILY PROTEIN"/>
    <property type="match status" value="1"/>
</dbReference>
<dbReference type="CDD" id="cd19138">
    <property type="entry name" value="AKR_YeaE"/>
    <property type="match status" value="1"/>
</dbReference>
<dbReference type="EMBL" id="CDNC01000045">
    <property type="protein sequence ID" value="CEM62822.1"/>
    <property type="molecule type" value="Genomic_DNA"/>
</dbReference>
<feature type="binding site" evidence="2">
    <location>
        <position position="113"/>
    </location>
    <ligand>
        <name>substrate</name>
    </ligand>
</feature>
<evidence type="ECO:0000313" key="7">
    <source>
        <dbReference type="EMBL" id="QEJ96791.1"/>
    </source>
</evidence>
<dbReference type="OrthoDB" id="9804790at2"/>
<evidence type="ECO:0000256" key="2">
    <source>
        <dbReference type="PIRSR" id="PIRSR000097-2"/>
    </source>
</evidence>
<reference evidence="6 10" key="3">
    <citation type="submission" date="2019-08" db="EMBL/GenBank/DDBJ databases">
        <authorList>
            <person name="Kuhnert P."/>
        </authorList>
    </citation>
    <scope>NUCLEOTIDE SEQUENCE [LARGE SCALE GENOMIC DNA]</scope>
    <source>
        <strain evidence="6 10">B36.5</strain>
    </source>
</reference>
<dbReference type="InterPro" id="IPR020471">
    <property type="entry name" value="AKR"/>
</dbReference>
<dbReference type="GeneID" id="57751890"/>
<evidence type="ECO:0000313" key="9">
    <source>
        <dbReference type="Proteomes" id="UP000042527"/>
    </source>
</evidence>
<dbReference type="AlphaFoldDB" id="A0A0B7GYV5"/>
<evidence type="ECO:0000256" key="1">
    <source>
        <dbReference type="PIRSR" id="PIRSR000097-1"/>
    </source>
</evidence>
<dbReference type="EMBL" id="CP042817">
    <property type="protein sequence ID" value="QEJ96791.1"/>
    <property type="molecule type" value="Genomic_DNA"/>
</dbReference>
<keyword evidence="9" id="KW-1185">Reference proteome</keyword>
<evidence type="ECO:0000259" key="4">
    <source>
        <dbReference type="Pfam" id="PF00248"/>
    </source>
</evidence>
<dbReference type="RefSeq" id="WP_002700197.1">
    <property type="nucleotide sequence ID" value="NZ_CDNC01000045.1"/>
</dbReference>
<dbReference type="Proteomes" id="UP000042527">
    <property type="component" value="Unassembled WGS sequence"/>
</dbReference>
<dbReference type="PIRSF" id="PIRSF000097">
    <property type="entry name" value="AKR"/>
    <property type="match status" value="1"/>
</dbReference>
<dbReference type="EMBL" id="CP042817">
    <property type="protein sequence ID" value="QEJ96717.1"/>
    <property type="molecule type" value="Genomic_DNA"/>
</dbReference>
<dbReference type="EMBL" id="CP042817">
    <property type="protein sequence ID" value="QEJ96877.1"/>
    <property type="molecule type" value="Genomic_DNA"/>
</dbReference>
<evidence type="ECO:0000313" key="8">
    <source>
        <dbReference type="EMBL" id="QEJ96877.1"/>
    </source>
</evidence>
<dbReference type="PRINTS" id="PR00069">
    <property type="entry name" value="ALDKETRDTASE"/>
</dbReference>
<reference evidence="5" key="2">
    <citation type="submission" date="2015-01" db="EMBL/GenBank/DDBJ databases">
        <authorList>
            <person name="Xiang T."/>
            <person name="Song Y."/>
            <person name="Huang L."/>
            <person name="Wang B."/>
            <person name="Wu P."/>
        </authorList>
    </citation>
    <scope>NUCLEOTIDE SEQUENCE [LARGE SCALE GENOMIC DNA]</scope>
    <source>
        <strain evidence="5">V1</strain>
    </source>
</reference>
<dbReference type="SUPFAM" id="SSF51430">
    <property type="entry name" value="NAD(P)-linked oxidoreductase"/>
    <property type="match status" value="1"/>
</dbReference>
<dbReference type="InterPro" id="IPR036812">
    <property type="entry name" value="NAD(P)_OxRdtase_dom_sf"/>
</dbReference>
<name>A0A0B7GYV5_TREPH</name>
<organism evidence="5 9">
    <name type="scientific">Treponema phagedenis</name>
    <dbReference type="NCBI Taxonomy" id="162"/>
    <lineage>
        <taxon>Bacteria</taxon>
        <taxon>Pseudomonadati</taxon>
        <taxon>Spirochaetota</taxon>
        <taxon>Spirochaetia</taxon>
        <taxon>Spirochaetales</taxon>
        <taxon>Treponemataceae</taxon>
        <taxon>Treponema</taxon>
    </lineage>
</organism>
<evidence type="ECO:0000313" key="6">
    <source>
        <dbReference type="EMBL" id="QEJ96717.1"/>
    </source>
</evidence>
<dbReference type="PANTHER" id="PTHR43638:SF3">
    <property type="entry name" value="ALDEHYDE REDUCTASE"/>
    <property type="match status" value="1"/>
</dbReference>
<evidence type="ECO:0000256" key="3">
    <source>
        <dbReference type="PIRSR" id="PIRSR000097-3"/>
    </source>
</evidence>
<dbReference type="Gene3D" id="3.20.20.100">
    <property type="entry name" value="NADP-dependent oxidoreductase domain"/>
    <property type="match status" value="1"/>
</dbReference>
<accession>A0A0B7GYV5</accession>
<protein>
    <submittedName>
        <fullName evidence="6">Aldo/keto reductase</fullName>
    </submittedName>
</protein>
<dbReference type="InterPro" id="IPR023210">
    <property type="entry name" value="NADP_OxRdtase_dom"/>
</dbReference>
<proteinExistence type="predicted"/>
<evidence type="ECO:0000313" key="10">
    <source>
        <dbReference type="Proteomes" id="UP000323594"/>
    </source>
</evidence>
<dbReference type="Proteomes" id="UP000323594">
    <property type="component" value="Chromosome"/>
</dbReference>
<gene>
    <name evidence="6" type="ORF">FUT82_00960</name>
    <name evidence="7" type="ORF">FUT82_01500</name>
    <name evidence="8" type="ORF">FUT82_02015</name>
    <name evidence="5" type="ORF">TPHV1_50082</name>
</gene>
<feature type="site" description="Lowers pKa of active site Tyr" evidence="3">
    <location>
        <position position="80"/>
    </location>
</feature>